<feature type="transmembrane region" description="Helical" evidence="7">
    <location>
        <begin position="350"/>
        <end position="369"/>
    </location>
</feature>
<gene>
    <name evidence="9" type="primary">ccoG</name>
    <name evidence="9" type="ORF">P0Y53_15355</name>
</gene>
<dbReference type="PANTHER" id="PTHR30176:SF3">
    <property type="entry name" value="FERREDOXIN-TYPE PROTEIN NAPH"/>
    <property type="match status" value="1"/>
</dbReference>
<evidence type="ECO:0000313" key="9">
    <source>
        <dbReference type="EMBL" id="WEK33865.1"/>
    </source>
</evidence>
<keyword evidence="6" id="KW-0411">Iron-sulfur</keyword>
<reference evidence="9" key="1">
    <citation type="submission" date="2023-03" db="EMBL/GenBank/DDBJ databases">
        <title>Andean soil-derived lignocellulolytic bacterial consortium as a source of novel taxa and putative plastic-active enzymes.</title>
        <authorList>
            <person name="Diaz-Garcia L."/>
            <person name="Chuvochina M."/>
            <person name="Feuerriegel G."/>
            <person name="Bunk B."/>
            <person name="Sproer C."/>
            <person name="Streit W.R."/>
            <person name="Rodriguez L.M."/>
            <person name="Overmann J."/>
            <person name="Jimenez D.J."/>
        </authorList>
    </citation>
    <scope>NUCLEOTIDE SEQUENCE</scope>
    <source>
        <strain evidence="9">MAG 7</strain>
    </source>
</reference>
<evidence type="ECO:0000256" key="2">
    <source>
        <dbReference type="ARBA" id="ARBA00022485"/>
    </source>
</evidence>
<keyword evidence="4" id="KW-0249">Electron transport</keyword>
<dbReference type="GO" id="GO:0005886">
    <property type="term" value="C:plasma membrane"/>
    <property type="evidence" value="ECO:0007669"/>
    <property type="project" value="TreeGrafter"/>
</dbReference>
<proteinExistence type="predicted"/>
<dbReference type="GO" id="GO:0046872">
    <property type="term" value="F:metal ion binding"/>
    <property type="evidence" value="ECO:0007669"/>
    <property type="project" value="UniProtKB-KW"/>
</dbReference>
<evidence type="ECO:0000259" key="8">
    <source>
        <dbReference type="PROSITE" id="PS51379"/>
    </source>
</evidence>
<keyword evidence="7" id="KW-0812">Transmembrane</keyword>
<evidence type="ECO:0000256" key="6">
    <source>
        <dbReference type="ARBA" id="ARBA00023014"/>
    </source>
</evidence>
<evidence type="ECO:0000256" key="4">
    <source>
        <dbReference type="ARBA" id="ARBA00022982"/>
    </source>
</evidence>
<feature type="transmembrane region" description="Helical" evidence="7">
    <location>
        <begin position="95"/>
        <end position="121"/>
    </location>
</feature>
<dbReference type="InterPro" id="IPR013783">
    <property type="entry name" value="Ig-like_fold"/>
</dbReference>
<organism evidence="9 10">
    <name type="scientific">Candidatus Pseudobacter hemicellulosilyticus</name>
    <dbReference type="NCBI Taxonomy" id="3121375"/>
    <lineage>
        <taxon>Bacteria</taxon>
        <taxon>Pseudomonadati</taxon>
        <taxon>Bacteroidota</taxon>
        <taxon>Chitinophagia</taxon>
        <taxon>Chitinophagales</taxon>
        <taxon>Chitinophagaceae</taxon>
        <taxon>Pseudobacter</taxon>
    </lineage>
</organism>
<dbReference type="InterPro" id="IPR017896">
    <property type="entry name" value="4Fe4S_Fe-S-bd"/>
</dbReference>
<protein>
    <submittedName>
        <fullName evidence="9">Cytochrome c oxidase accessory protein CcoG</fullName>
    </submittedName>
</protein>
<dbReference type="Gene3D" id="3.30.70.20">
    <property type="match status" value="1"/>
</dbReference>
<evidence type="ECO:0000256" key="1">
    <source>
        <dbReference type="ARBA" id="ARBA00022448"/>
    </source>
</evidence>
<dbReference type="InterPro" id="IPR017900">
    <property type="entry name" value="4Fe4S_Fe_S_CS"/>
</dbReference>
<dbReference type="SUPFAM" id="SSF54862">
    <property type="entry name" value="4Fe-4S ferredoxins"/>
    <property type="match status" value="1"/>
</dbReference>
<dbReference type="AlphaFoldDB" id="A0AAJ5WNH8"/>
<dbReference type="InterPro" id="IPR014116">
    <property type="entry name" value="Cyt_c_oxidase_cbb3_FixG"/>
</dbReference>
<sequence length="484" mass="54771">METVRDVPTKKEKVTDPEAFRDRIATVDAAGKRKWIFATKPKGKFYTIRSWVSFGFFALFFTLPFIYVNKNPLFLFNITEAKFIIFGQVFWPQDFFIFGLTMVTFIVFIILFTAAFGRLFCGWVCPQTVFMEMLFRKIEYAIEGNASQQRMLAKAPWNTNKILRKSGKHLAFYLLSFIIANTFLSYIIGITELWRIITEPVTEHIGGFISILVFSGVFYGVYSFFREQICTVICPYGRLQGVLLDKNSMVVAYDYRRGEPRGKFSKQQPQLAPAIVPDKGDCIDCFACVKVCPTGIDIRNGTQMECIGCTACIDACDAIMERINKPLGLVRYASENGIEKKEKLQYTGRMKLYTALLGILIMLLAFFLFTRKEVDATIMRTPGMLFQEVGADSVSNLYNIKVVNKTMDSINLELHLENTGGRIEVIGGNNHVNVKDQGQGSGSFFVILPKSSIRDRKTKLDIGLYGSKGKIDQLKTNFLGPIGD</sequence>
<keyword evidence="3" id="KW-0479">Metal-binding</keyword>
<dbReference type="InterPro" id="IPR051684">
    <property type="entry name" value="Electron_Trans/Redox"/>
</dbReference>
<feature type="transmembrane region" description="Helical" evidence="7">
    <location>
        <begin position="170"/>
        <end position="190"/>
    </location>
</feature>
<evidence type="ECO:0000256" key="3">
    <source>
        <dbReference type="ARBA" id="ARBA00022723"/>
    </source>
</evidence>
<dbReference type="PROSITE" id="PS00198">
    <property type="entry name" value="4FE4S_FER_1"/>
    <property type="match status" value="1"/>
</dbReference>
<evidence type="ECO:0000256" key="7">
    <source>
        <dbReference type="SAM" id="Phobius"/>
    </source>
</evidence>
<keyword evidence="1" id="KW-0813">Transport</keyword>
<dbReference type="NCBIfam" id="TIGR02745">
    <property type="entry name" value="ccoG_rdxA_fixG"/>
    <property type="match status" value="1"/>
</dbReference>
<evidence type="ECO:0000256" key="5">
    <source>
        <dbReference type="ARBA" id="ARBA00023004"/>
    </source>
</evidence>
<dbReference type="Pfam" id="PF11614">
    <property type="entry name" value="FixG_C"/>
    <property type="match status" value="1"/>
</dbReference>
<accession>A0AAJ5WNH8</accession>
<dbReference type="InterPro" id="IPR032879">
    <property type="entry name" value="FixG_C"/>
</dbReference>
<dbReference type="Proteomes" id="UP001220610">
    <property type="component" value="Chromosome"/>
</dbReference>
<dbReference type="Pfam" id="PF12801">
    <property type="entry name" value="Fer4_5"/>
    <property type="match status" value="1"/>
</dbReference>
<keyword evidence="5" id="KW-0408">Iron</keyword>
<keyword evidence="7" id="KW-1133">Transmembrane helix</keyword>
<evidence type="ECO:0000313" key="10">
    <source>
        <dbReference type="Proteomes" id="UP001220610"/>
    </source>
</evidence>
<feature type="transmembrane region" description="Helical" evidence="7">
    <location>
        <begin position="50"/>
        <end position="68"/>
    </location>
</feature>
<dbReference type="GO" id="GO:0051539">
    <property type="term" value="F:4 iron, 4 sulfur cluster binding"/>
    <property type="evidence" value="ECO:0007669"/>
    <property type="project" value="UniProtKB-KW"/>
</dbReference>
<feature type="domain" description="4Fe-4S ferredoxin-type" evidence="8">
    <location>
        <begin position="273"/>
        <end position="301"/>
    </location>
</feature>
<keyword evidence="2" id="KW-0004">4Fe-4S</keyword>
<dbReference type="EMBL" id="CP119311">
    <property type="protein sequence ID" value="WEK33865.1"/>
    <property type="molecule type" value="Genomic_DNA"/>
</dbReference>
<dbReference type="PANTHER" id="PTHR30176">
    <property type="entry name" value="FERREDOXIN-TYPE PROTEIN NAPH"/>
    <property type="match status" value="1"/>
</dbReference>
<keyword evidence="7" id="KW-0472">Membrane</keyword>
<dbReference type="Gene3D" id="2.60.40.10">
    <property type="entry name" value="Immunoglobulins"/>
    <property type="match status" value="1"/>
</dbReference>
<dbReference type="PROSITE" id="PS51379">
    <property type="entry name" value="4FE4S_FER_2"/>
    <property type="match status" value="1"/>
</dbReference>
<name>A0AAJ5WNH8_9BACT</name>
<feature type="transmembrane region" description="Helical" evidence="7">
    <location>
        <begin position="205"/>
        <end position="225"/>
    </location>
</feature>
<dbReference type="Pfam" id="PF13746">
    <property type="entry name" value="Fer4_18"/>
    <property type="match status" value="1"/>
</dbReference>